<reference evidence="12 13" key="1">
    <citation type="submission" date="2020-10" db="EMBL/GenBank/DDBJ databases">
        <title>The Coptis chinensis genome and diversification of protoberbering-type alkaloids.</title>
        <authorList>
            <person name="Wang B."/>
            <person name="Shu S."/>
            <person name="Song C."/>
            <person name="Liu Y."/>
        </authorList>
    </citation>
    <scope>NUCLEOTIDE SEQUENCE [LARGE SCALE GENOMIC DNA]</scope>
    <source>
        <strain evidence="12">HL-2020</strain>
        <tissue evidence="12">Leaf</tissue>
    </source>
</reference>
<organism evidence="12 13">
    <name type="scientific">Coptis chinensis</name>
    <dbReference type="NCBI Taxonomy" id="261450"/>
    <lineage>
        <taxon>Eukaryota</taxon>
        <taxon>Viridiplantae</taxon>
        <taxon>Streptophyta</taxon>
        <taxon>Embryophyta</taxon>
        <taxon>Tracheophyta</taxon>
        <taxon>Spermatophyta</taxon>
        <taxon>Magnoliopsida</taxon>
        <taxon>Ranunculales</taxon>
        <taxon>Ranunculaceae</taxon>
        <taxon>Coptidoideae</taxon>
        <taxon>Coptis</taxon>
    </lineage>
</organism>
<evidence type="ECO:0000256" key="4">
    <source>
        <dbReference type="ARBA" id="ARBA00022692"/>
    </source>
</evidence>
<keyword evidence="8 10" id="KW-0472">Membrane</keyword>
<dbReference type="InterPro" id="IPR050794">
    <property type="entry name" value="CPA2_transporter"/>
</dbReference>
<dbReference type="PANTHER" id="PTHR32468">
    <property type="entry name" value="CATION/H + ANTIPORTER"/>
    <property type="match status" value="1"/>
</dbReference>
<dbReference type="Proteomes" id="UP000631114">
    <property type="component" value="Unassembled WGS sequence"/>
</dbReference>
<dbReference type="GO" id="GO:0006885">
    <property type="term" value="P:regulation of pH"/>
    <property type="evidence" value="ECO:0007669"/>
    <property type="project" value="TreeGrafter"/>
</dbReference>
<dbReference type="OrthoDB" id="1889525at2759"/>
<keyword evidence="7" id="KW-0406">Ion transport</keyword>
<dbReference type="PANTHER" id="PTHR32468:SF164">
    <property type="entry name" value="OS05G0485000 PROTEIN"/>
    <property type="match status" value="1"/>
</dbReference>
<sequence>MRIEVSSAAVACHLHPSIIVPPLLKLAWLHHSLASSPLWLSPLPERSTTSPLSLAMEEKFLACSVLCEDEKQAVAVKSQLQKLAGPMYQNVTLKDLNPRVEIHYGIPSTASILAFDPFQRLLAIGTLMMQKDRYHVGSKIRSGAIVLRICVNIDTNVSRVLSIVVGTESMSAFPVITCFLSDLKILNSELGRLASSSSLIYDICSVVSIVIFKISFMLKGEKAFANTLGSITSAAFLLAIAVFLVRPAALWVIKKTPEGKPVREIYLCSFIMLLIAFTFVSQITGQGYVMAPFIFGLAIPYGPPLGSALEEKFDCFISVLLMPIFYTLCGLKTDFFTLDGNVWVVQVVILSCFIGKTIG</sequence>
<dbReference type="InterPro" id="IPR038770">
    <property type="entry name" value="Na+/solute_symporter_sf"/>
</dbReference>
<feature type="transmembrane region" description="Helical" evidence="10">
    <location>
        <begin position="230"/>
        <end position="253"/>
    </location>
</feature>
<keyword evidence="5" id="KW-0630">Potassium</keyword>
<dbReference type="GO" id="GO:0016020">
    <property type="term" value="C:membrane"/>
    <property type="evidence" value="ECO:0007669"/>
    <property type="project" value="UniProtKB-SubCell"/>
</dbReference>
<feature type="transmembrane region" description="Helical" evidence="10">
    <location>
        <begin position="316"/>
        <end position="335"/>
    </location>
</feature>
<evidence type="ECO:0000256" key="9">
    <source>
        <dbReference type="ARBA" id="ARBA00038341"/>
    </source>
</evidence>
<evidence type="ECO:0000313" key="13">
    <source>
        <dbReference type="Proteomes" id="UP000631114"/>
    </source>
</evidence>
<dbReference type="InterPro" id="IPR006153">
    <property type="entry name" value="Cation/H_exchanger_TM"/>
</dbReference>
<comment type="similarity">
    <text evidence="9">Belongs to the monovalent cation:proton antiporter 2 (CPA2) transporter (TC 2.A.37) family. CHX (TC 2.A.37.4) subfamily.</text>
</comment>
<evidence type="ECO:0000256" key="10">
    <source>
        <dbReference type="SAM" id="Phobius"/>
    </source>
</evidence>
<feature type="transmembrane region" description="Helical" evidence="10">
    <location>
        <begin position="289"/>
        <end position="309"/>
    </location>
</feature>
<feature type="non-terminal residue" evidence="12">
    <location>
        <position position="1"/>
    </location>
</feature>
<comment type="subcellular location">
    <subcellularLocation>
        <location evidence="1">Membrane</location>
        <topology evidence="1">Multi-pass membrane protein</topology>
    </subcellularLocation>
</comment>
<evidence type="ECO:0000259" key="11">
    <source>
        <dbReference type="Pfam" id="PF00999"/>
    </source>
</evidence>
<evidence type="ECO:0000256" key="7">
    <source>
        <dbReference type="ARBA" id="ARBA00023065"/>
    </source>
</evidence>
<keyword evidence="3" id="KW-0633">Potassium transport</keyword>
<name>A0A835MFK1_9MAGN</name>
<dbReference type="GO" id="GO:0012505">
    <property type="term" value="C:endomembrane system"/>
    <property type="evidence" value="ECO:0007669"/>
    <property type="project" value="TreeGrafter"/>
</dbReference>
<protein>
    <recommendedName>
        <fullName evidence="11">Cation/H+ exchanger transmembrane domain-containing protein</fullName>
    </recommendedName>
</protein>
<accession>A0A835MFK1</accession>
<evidence type="ECO:0000313" key="12">
    <source>
        <dbReference type="EMBL" id="KAF9621941.1"/>
    </source>
</evidence>
<dbReference type="Pfam" id="PF00999">
    <property type="entry name" value="Na_H_Exchanger"/>
    <property type="match status" value="1"/>
</dbReference>
<keyword evidence="4 10" id="KW-0812">Transmembrane</keyword>
<feature type="transmembrane region" description="Helical" evidence="10">
    <location>
        <begin position="265"/>
        <end position="283"/>
    </location>
</feature>
<dbReference type="GO" id="GO:0006813">
    <property type="term" value="P:potassium ion transport"/>
    <property type="evidence" value="ECO:0007669"/>
    <property type="project" value="UniProtKB-KW"/>
</dbReference>
<keyword evidence="2" id="KW-0813">Transport</keyword>
<evidence type="ECO:0000256" key="3">
    <source>
        <dbReference type="ARBA" id="ARBA00022538"/>
    </source>
</evidence>
<dbReference type="GO" id="GO:1902600">
    <property type="term" value="P:proton transmembrane transport"/>
    <property type="evidence" value="ECO:0007669"/>
    <property type="project" value="InterPro"/>
</dbReference>
<proteinExistence type="inferred from homology"/>
<dbReference type="EMBL" id="JADFTS010000002">
    <property type="protein sequence ID" value="KAF9621941.1"/>
    <property type="molecule type" value="Genomic_DNA"/>
</dbReference>
<evidence type="ECO:0000256" key="5">
    <source>
        <dbReference type="ARBA" id="ARBA00022958"/>
    </source>
</evidence>
<evidence type="ECO:0000256" key="2">
    <source>
        <dbReference type="ARBA" id="ARBA00022448"/>
    </source>
</evidence>
<dbReference type="GO" id="GO:0015297">
    <property type="term" value="F:antiporter activity"/>
    <property type="evidence" value="ECO:0007669"/>
    <property type="project" value="InterPro"/>
</dbReference>
<evidence type="ECO:0000256" key="1">
    <source>
        <dbReference type="ARBA" id="ARBA00004141"/>
    </source>
</evidence>
<dbReference type="AlphaFoldDB" id="A0A835MFK1"/>
<evidence type="ECO:0000256" key="8">
    <source>
        <dbReference type="ARBA" id="ARBA00023136"/>
    </source>
</evidence>
<dbReference type="Gene3D" id="1.20.1530.20">
    <property type="match status" value="1"/>
</dbReference>
<evidence type="ECO:0000256" key="6">
    <source>
        <dbReference type="ARBA" id="ARBA00022989"/>
    </source>
</evidence>
<keyword evidence="6 10" id="KW-1133">Transmembrane helix</keyword>
<feature type="domain" description="Cation/H+ exchanger transmembrane" evidence="11">
    <location>
        <begin position="154"/>
        <end position="358"/>
    </location>
</feature>
<keyword evidence="13" id="KW-1185">Reference proteome</keyword>
<gene>
    <name evidence="12" type="ORF">IFM89_029161</name>
</gene>
<comment type="caution">
    <text evidence="12">The sequence shown here is derived from an EMBL/GenBank/DDBJ whole genome shotgun (WGS) entry which is preliminary data.</text>
</comment>